<dbReference type="RefSeq" id="WP_002946190.1">
    <property type="nucleotide sequence ID" value="NZ_CP012543.1"/>
</dbReference>
<feature type="domain" description="N-acetyltransferase" evidence="1">
    <location>
        <begin position="3"/>
        <end position="157"/>
    </location>
</feature>
<sequence length="157" mass="17656">MKIKIIQAKISDIDELMKWRMETLEHVFEPQNAENLQELFLANKKYYESSLANGSHIALFAQIGQNTVGCGDVCLYNEMPSPDNPNGKCAYLMNVYTKSSHRGQGVAAAVVKELISQAKMRKAGKIYLETSSLAKPLYLKLGFEDMGEYMILKRKDG</sequence>
<dbReference type="InterPro" id="IPR000182">
    <property type="entry name" value="GNAT_dom"/>
</dbReference>
<dbReference type="KEGG" id="crx:CRECT_0596"/>
<evidence type="ECO:0000259" key="1">
    <source>
        <dbReference type="PROSITE" id="PS51186"/>
    </source>
</evidence>
<dbReference type="PANTHER" id="PTHR42791">
    <property type="entry name" value="GNAT FAMILY ACETYLTRANSFERASE"/>
    <property type="match status" value="1"/>
</dbReference>
<dbReference type="InterPro" id="IPR052523">
    <property type="entry name" value="Trichothecene_AcTrans"/>
</dbReference>
<evidence type="ECO:0000313" key="2">
    <source>
        <dbReference type="EMBL" id="QCD46285.1"/>
    </source>
</evidence>
<protein>
    <submittedName>
        <fullName evidence="2">Acetyltransferase</fullName>
    </submittedName>
</protein>
<proteinExistence type="predicted"/>
<evidence type="ECO:0000313" key="3">
    <source>
        <dbReference type="Proteomes" id="UP000502377"/>
    </source>
</evidence>
<dbReference type="PROSITE" id="PS51186">
    <property type="entry name" value="GNAT"/>
    <property type="match status" value="1"/>
</dbReference>
<dbReference type="EMBL" id="CP012543">
    <property type="protein sequence ID" value="QCD46285.1"/>
    <property type="molecule type" value="Genomic_DNA"/>
</dbReference>
<dbReference type="InterPro" id="IPR016181">
    <property type="entry name" value="Acyl_CoA_acyltransferase"/>
</dbReference>
<dbReference type="CDD" id="cd04301">
    <property type="entry name" value="NAT_SF"/>
    <property type="match status" value="1"/>
</dbReference>
<dbReference type="Proteomes" id="UP000502377">
    <property type="component" value="Chromosome"/>
</dbReference>
<dbReference type="Gene3D" id="3.40.630.30">
    <property type="match status" value="1"/>
</dbReference>
<dbReference type="Pfam" id="PF00583">
    <property type="entry name" value="Acetyltransf_1"/>
    <property type="match status" value="1"/>
</dbReference>
<reference evidence="2 3" key="1">
    <citation type="submission" date="2016-07" db="EMBL/GenBank/DDBJ databases">
        <title>Comparative genomics of the Campylobacter concisus group.</title>
        <authorList>
            <person name="Miller W.G."/>
            <person name="Yee E."/>
            <person name="Chapman M.H."/>
            <person name="Huynh S."/>
            <person name="Bono J.L."/>
            <person name="On S.L.W."/>
            <person name="StLeger J."/>
            <person name="Foster G."/>
            <person name="Parker C.T."/>
        </authorList>
    </citation>
    <scope>NUCLEOTIDE SEQUENCE [LARGE SCALE GENOMIC DNA]</scope>
    <source>
        <strain evidence="2 3">ATCC 33238</strain>
    </source>
</reference>
<dbReference type="PANTHER" id="PTHR42791:SF1">
    <property type="entry name" value="N-ACETYLTRANSFERASE DOMAIN-CONTAINING PROTEIN"/>
    <property type="match status" value="1"/>
</dbReference>
<dbReference type="GO" id="GO:0016747">
    <property type="term" value="F:acyltransferase activity, transferring groups other than amino-acyl groups"/>
    <property type="evidence" value="ECO:0007669"/>
    <property type="project" value="InterPro"/>
</dbReference>
<keyword evidence="2" id="KW-0808">Transferase</keyword>
<dbReference type="AlphaFoldDB" id="A0A6G5QKR1"/>
<dbReference type="SUPFAM" id="SSF55729">
    <property type="entry name" value="Acyl-CoA N-acyltransferases (Nat)"/>
    <property type="match status" value="1"/>
</dbReference>
<name>A0A6G5QKR1_CAMRE</name>
<organism evidence="2 3">
    <name type="scientific">Campylobacter rectus</name>
    <name type="common">Wolinella recta</name>
    <dbReference type="NCBI Taxonomy" id="203"/>
    <lineage>
        <taxon>Bacteria</taxon>
        <taxon>Pseudomonadati</taxon>
        <taxon>Campylobacterota</taxon>
        <taxon>Epsilonproteobacteria</taxon>
        <taxon>Campylobacterales</taxon>
        <taxon>Campylobacteraceae</taxon>
        <taxon>Campylobacter</taxon>
    </lineage>
</organism>
<accession>A0A6G5QKR1</accession>
<gene>
    <name evidence="2" type="ORF">CRECT_0596</name>
</gene>